<proteinExistence type="predicted"/>
<dbReference type="InterPro" id="IPR009003">
    <property type="entry name" value="Peptidase_S1_PA"/>
</dbReference>
<evidence type="ECO:0000313" key="2">
    <source>
        <dbReference type="Proteomes" id="UP001611383"/>
    </source>
</evidence>
<dbReference type="EMBL" id="CP043494">
    <property type="protein sequence ID" value="WNG45572.1"/>
    <property type="molecule type" value="Genomic_DNA"/>
</dbReference>
<dbReference type="PRINTS" id="PR00834">
    <property type="entry name" value="PROTEASES2C"/>
</dbReference>
<protein>
    <submittedName>
        <fullName evidence="1">Trypsin-like peptidase domain-containing protein</fullName>
    </submittedName>
</protein>
<dbReference type="Gene3D" id="2.40.10.120">
    <property type="match status" value="1"/>
</dbReference>
<keyword evidence="2" id="KW-1185">Reference proteome</keyword>
<sequence length="330" mass="35250">MLTVDTDLTTARAVAARAAPSLAILEMPSRQGVGFVAAPHGLLVTNLHVVAGAEEIHVLLADEQLLRVEQVVALDEKRDLAVLKLPTHDVEALRFDGGASPSEGDALFILLPAGGGMLGLMETRVHAVQVLDESLTFFELEASLPEDASGSPVMDAMGALVGVATCAFADGRPVTIVIPSRYVVPLLEQPGTQPLSALAVARPAASRERQVPTHPLSLLEGCATDGVEEIALAIMEAIQLGAPAYNRGDPEACYRIYKRTTERLLLERSDCPGAQFALREGLQRCARLDSADACAWALRDTFDGLLQVIDRWLQAQAAFARISAPKTYLQ</sequence>
<organism evidence="1 2">
    <name type="scientific">Archangium minus</name>
    <dbReference type="NCBI Taxonomy" id="83450"/>
    <lineage>
        <taxon>Bacteria</taxon>
        <taxon>Pseudomonadati</taxon>
        <taxon>Myxococcota</taxon>
        <taxon>Myxococcia</taxon>
        <taxon>Myxococcales</taxon>
        <taxon>Cystobacterineae</taxon>
        <taxon>Archangiaceae</taxon>
        <taxon>Archangium</taxon>
    </lineage>
</organism>
<evidence type="ECO:0000313" key="1">
    <source>
        <dbReference type="EMBL" id="WNG45572.1"/>
    </source>
</evidence>
<dbReference type="SUPFAM" id="SSF50494">
    <property type="entry name" value="Trypsin-like serine proteases"/>
    <property type="match status" value="1"/>
</dbReference>
<reference evidence="1 2" key="1">
    <citation type="submission" date="2019-08" db="EMBL/GenBank/DDBJ databases">
        <title>Archangium and Cystobacter genomes.</title>
        <authorList>
            <person name="Chen I.-C.K."/>
            <person name="Wielgoss S."/>
        </authorList>
    </citation>
    <scope>NUCLEOTIDE SEQUENCE [LARGE SCALE GENOMIC DNA]</scope>
    <source>
        <strain evidence="1 2">Cbm 6</strain>
    </source>
</reference>
<gene>
    <name evidence="1" type="ORF">F0U60_16805</name>
</gene>
<name>A0ABY9WP43_9BACT</name>
<dbReference type="PANTHER" id="PTHR43019:SF23">
    <property type="entry name" value="PROTEASE DO-LIKE 5, CHLOROPLASTIC"/>
    <property type="match status" value="1"/>
</dbReference>
<dbReference type="RefSeq" id="WP_395820676.1">
    <property type="nucleotide sequence ID" value="NZ_CP043494.1"/>
</dbReference>
<dbReference type="PANTHER" id="PTHR43019">
    <property type="entry name" value="SERINE ENDOPROTEASE DEGS"/>
    <property type="match status" value="1"/>
</dbReference>
<dbReference type="Pfam" id="PF13365">
    <property type="entry name" value="Trypsin_2"/>
    <property type="match status" value="1"/>
</dbReference>
<dbReference type="InterPro" id="IPR001940">
    <property type="entry name" value="Peptidase_S1C"/>
</dbReference>
<accession>A0ABY9WP43</accession>
<dbReference type="Proteomes" id="UP001611383">
    <property type="component" value="Chromosome"/>
</dbReference>